<reference evidence="1" key="1">
    <citation type="submission" date="2018-05" db="EMBL/GenBank/DDBJ databases">
        <authorList>
            <person name="Lanie J.A."/>
            <person name="Ng W.-L."/>
            <person name="Kazmierczak K.M."/>
            <person name="Andrzejewski T.M."/>
            <person name="Davidsen T.M."/>
            <person name="Wayne K.J."/>
            <person name="Tettelin H."/>
            <person name="Glass J.I."/>
            <person name="Rusch D."/>
            <person name="Podicherti R."/>
            <person name="Tsui H.-C.T."/>
            <person name="Winkler M.E."/>
        </authorList>
    </citation>
    <scope>NUCLEOTIDE SEQUENCE</scope>
</reference>
<name>A0A381QI90_9ZZZZ</name>
<evidence type="ECO:0000313" key="1">
    <source>
        <dbReference type="EMBL" id="SUZ78680.1"/>
    </source>
</evidence>
<organism evidence="1">
    <name type="scientific">marine metagenome</name>
    <dbReference type="NCBI Taxonomy" id="408172"/>
    <lineage>
        <taxon>unclassified sequences</taxon>
        <taxon>metagenomes</taxon>
        <taxon>ecological metagenomes</taxon>
    </lineage>
</organism>
<dbReference type="EMBL" id="UINC01001362">
    <property type="protein sequence ID" value="SUZ78680.1"/>
    <property type="molecule type" value="Genomic_DNA"/>
</dbReference>
<proteinExistence type="predicted"/>
<gene>
    <name evidence="1" type="ORF">METZ01_LOCUS31534</name>
</gene>
<sequence>MAPTQLGAARLTRYSFSRTLLRRAAREGWRSRLVVLDMDAEGCGHAIYRTDIDGREFDFVAFTTTLDESLHTDRVVASAWEVSAALVDGAVDDAYLAELRESVPLQESARLDPRVLVLTRGNRSVRFYDYLVDRLADGLQPEAEKVADAGYILRSTAFYGNGKFGMRSYLGYPEGHPLRVPYRAQFLCAWLFRELGYDQVEHCARARSGDSAARFDGEWRRYFGLGNATGLGLVPYAFKHPRVLNAWAGVRELALANVRALPGTPERLADLRRWIGRAITHFSSLGGGDRPPWLGPASLAERARLVEAHLVEVADRSAPFDALFRWAEAHDVETCELVASLLIELDEGLDDDEVDRLLRVDEEVEVDPLTTVDTLRHLLVERYGWLDDCDLDAPSGRRYWWVVSDNNEEPRRAEHTVLDPEHHEVAIDMAHRLHALRRTLTDLPGDTSIGTLLVDHPGHGNAVKRLLGSDQPYGEPHDNACASDYLPLELQRFQLAMYGMDNFSPKSTDWLRVTLFQGAPRIDNLSPATTDDWVWPPRPTEGSP</sequence>
<protein>
    <submittedName>
        <fullName evidence="1">Uncharacterized protein</fullName>
    </submittedName>
</protein>
<accession>A0A381QI90</accession>
<dbReference type="AlphaFoldDB" id="A0A381QI90"/>